<accession>A0AAQ4E7J1</accession>
<reference evidence="3 4" key="1">
    <citation type="journal article" date="2023" name="Arcadia Sci">
        <title>De novo assembly of a long-read Amblyomma americanum tick genome.</title>
        <authorList>
            <person name="Chou S."/>
            <person name="Poskanzer K.E."/>
            <person name="Rollins M."/>
            <person name="Thuy-Boun P.S."/>
        </authorList>
    </citation>
    <scope>NUCLEOTIDE SEQUENCE [LARGE SCALE GENOMIC DNA]</scope>
    <source>
        <strain evidence="3">F_SG_1</strain>
        <tissue evidence="3">Salivary glands</tissue>
    </source>
</reference>
<dbReference type="Proteomes" id="UP001321473">
    <property type="component" value="Unassembled WGS sequence"/>
</dbReference>
<gene>
    <name evidence="3" type="ORF">V5799_012880</name>
</gene>
<evidence type="ECO:0000313" key="3">
    <source>
        <dbReference type="EMBL" id="KAK8770655.1"/>
    </source>
</evidence>
<keyword evidence="2" id="KW-0732">Signal</keyword>
<feature type="chain" id="PRO_5042854401" description="Secreted protein" evidence="2">
    <location>
        <begin position="24"/>
        <end position="149"/>
    </location>
</feature>
<evidence type="ECO:0000313" key="4">
    <source>
        <dbReference type="Proteomes" id="UP001321473"/>
    </source>
</evidence>
<name>A0AAQ4E7J1_AMBAM</name>
<sequence>MKFAHRLFTLAILVTVPRAWTQAQDPVPRPAAGDDWLRYLRPQADLSRTALDGYQRSLRDLEAFVSQQSATKLALGPPLATGDRVGAPFSPFLGSGDASTQQTVFQQQILNNTLSLHELLRRLFPTAQPPPTRPPLRAGPFTARRRQLR</sequence>
<protein>
    <recommendedName>
        <fullName evidence="5">Secreted protein</fullName>
    </recommendedName>
</protein>
<dbReference type="EMBL" id="JARKHS020020756">
    <property type="protein sequence ID" value="KAK8770655.1"/>
    <property type="molecule type" value="Genomic_DNA"/>
</dbReference>
<organism evidence="3 4">
    <name type="scientific">Amblyomma americanum</name>
    <name type="common">Lone star tick</name>
    <dbReference type="NCBI Taxonomy" id="6943"/>
    <lineage>
        <taxon>Eukaryota</taxon>
        <taxon>Metazoa</taxon>
        <taxon>Ecdysozoa</taxon>
        <taxon>Arthropoda</taxon>
        <taxon>Chelicerata</taxon>
        <taxon>Arachnida</taxon>
        <taxon>Acari</taxon>
        <taxon>Parasitiformes</taxon>
        <taxon>Ixodida</taxon>
        <taxon>Ixodoidea</taxon>
        <taxon>Ixodidae</taxon>
        <taxon>Amblyomminae</taxon>
        <taxon>Amblyomma</taxon>
    </lineage>
</organism>
<evidence type="ECO:0000256" key="2">
    <source>
        <dbReference type="SAM" id="SignalP"/>
    </source>
</evidence>
<evidence type="ECO:0008006" key="5">
    <source>
        <dbReference type="Google" id="ProtNLM"/>
    </source>
</evidence>
<feature type="signal peptide" evidence="2">
    <location>
        <begin position="1"/>
        <end position="23"/>
    </location>
</feature>
<evidence type="ECO:0000256" key="1">
    <source>
        <dbReference type="SAM" id="MobiDB-lite"/>
    </source>
</evidence>
<dbReference type="AlphaFoldDB" id="A0AAQ4E7J1"/>
<proteinExistence type="predicted"/>
<comment type="caution">
    <text evidence="3">The sequence shown here is derived from an EMBL/GenBank/DDBJ whole genome shotgun (WGS) entry which is preliminary data.</text>
</comment>
<keyword evidence="4" id="KW-1185">Reference proteome</keyword>
<feature type="region of interest" description="Disordered" evidence="1">
    <location>
        <begin position="125"/>
        <end position="149"/>
    </location>
</feature>